<dbReference type="AlphaFoldDB" id="A0A940PCU8"/>
<dbReference type="GO" id="GO:0016747">
    <property type="term" value="F:acyltransferase activity, transferring groups other than amino-acyl groups"/>
    <property type="evidence" value="ECO:0007669"/>
    <property type="project" value="InterPro"/>
</dbReference>
<dbReference type="RefSeq" id="WP_209529195.1">
    <property type="nucleotide sequence ID" value="NZ_JAEEGA010000009.1"/>
</dbReference>
<dbReference type="SUPFAM" id="SSF55729">
    <property type="entry name" value="Acyl-CoA N-acyltransferases (Nat)"/>
    <property type="match status" value="1"/>
</dbReference>
<dbReference type="CDD" id="cd04301">
    <property type="entry name" value="NAT_SF"/>
    <property type="match status" value="1"/>
</dbReference>
<feature type="domain" description="N-acetyltransferase" evidence="1">
    <location>
        <begin position="2"/>
        <end position="166"/>
    </location>
</feature>
<dbReference type="PANTHER" id="PTHR43415">
    <property type="entry name" value="SPERMIDINE N(1)-ACETYLTRANSFERASE"/>
    <property type="match status" value="1"/>
</dbReference>
<evidence type="ECO:0000259" key="1">
    <source>
        <dbReference type="PROSITE" id="PS51186"/>
    </source>
</evidence>
<dbReference type="PROSITE" id="PS51186">
    <property type="entry name" value="GNAT"/>
    <property type="match status" value="1"/>
</dbReference>
<name>A0A940PCU8_9ENTE</name>
<reference evidence="2" key="1">
    <citation type="submission" date="2020-12" db="EMBL/GenBank/DDBJ databases">
        <title>Vagococcus allomyrinae sp. nov. and Enterococcus lavae sp. nov., isolated from the larvae of Allomyrina dichotoma.</title>
        <authorList>
            <person name="Lee S.D."/>
        </authorList>
    </citation>
    <scope>NUCLEOTIDE SEQUENCE</scope>
    <source>
        <strain evidence="2">BWB3-3</strain>
    </source>
</reference>
<dbReference type="EMBL" id="JAEEGA010000009">
    <property type="protein sequence ID" value="MBP1042212.1"/>
    <property type="molecule type" value="Genomic_DNA"/>
</dbReference>
<sequence length="168" mass="19471">MIHYRLLNSQDALSLLNLQKTLDIESAYMLYLPHERTADLNQVQLVIEQIITSGLLVGAWNEKQELIGYLAAERGTKEKIKHSAYLVIGIKQEYTNLGIGTQLFKLLDQWTQQTMIHRLELTVITENIPAKALYDKAGFKVEGIREDAIFMNDRYYDEYYMAKIINRS</sequence>
<evidence type="ECO:0000313" key="3">
    <source>
        <dbReference type="Proteomes" id="UP000674938"/>
    </source>
</evidence>
<evidence type="ECO:0000313" key="2">
    <source>
        <dbReference type="EMBL" id="MBP1042212.1"/>
    </source>
</evidence>
<dbReference type="InterPro" id="IPR000182">
    <property type="entry name" value="GNAT_dom"/>
</dbReference>
<dbReference type="Pfam" id="PF13420">
    <property type="entry name" value="Acetyltransf_4"/>
    <property type="match status" value="1"/>
</dbReference>
<dbReference type="InterPro" id="IPR016181">
    <property type="entry name" value="Acyl_CoA_acyltransferase"/>
</dbReference>
<comment type="caution">
    <text evidence="2">The sequence shown here is derived from an EMBL/GenBank/DDBJ whole genome shotgun (WGS) entry which is preliminary data.</text>
</comment>
<dbReference type="PANTHER" id="PTHR43415:SF3">
    <property type="entry name" value="GNAT-FAMILY ACETYLTRANSFERASE"/>
    <property type="match status" value="1"/>
</dbReference>
<gene>
    <name evidence="2" type="ORF">I6N95_14430</name>
</gene>
<dbReference type="Proteomes" id="UP000674938">
    <property type="component" value="Unassembled WGS sequence"/>
</dbReference>
<dbReference type="Gene3D" id="3.40.630.30">
    <property type="match status" value="1"/>
</dbReference>
<accession>A0A940PCU8</accession>
<proteinExistence type="predicted"/>
<keyword evidence="3" id="KW-1185">Reference proteome</keyword>
<organism evidence="2 3">
    <name type="scientific">Vagococcus allomyrinae</name>
    <dbReference type="NCBI Taxonomy" id="2794353"/>
    <lineage>
        <taxon>Bacteria</taxon>
        <taxon>Bacillati</taxon>
        <taxon>Bacillota</taxon>
        <taxon>Bacilli</taxon>
        <taxon>Lactobacillales</taxon>
        <taxon>Enterococcaceae</taxon>
        <taxon>Vagococcus</taxon>
    </lineage>
</organism>
<protein>
    <submittedName>
        <fullName evidence="2">GNAT family N-acetyltransferase</fullName>
    </submittedName>
</protein>